<feature type="domain" description="Aconitase/3-isopropylmalate dehydratase large subunit alpha/beta/alpha" evidence="7">
    <location>
        <begin position="29"/>
        <end position="291"/>
    </location>
</feature>
<dbReference type="InterPro" id="IPR018136">
    <property type="entry name" value="Aconitase_4Fe-4S_BS"/>
</dbReference>
<dbReference type="PANTHER" id="PTHR43822:SF16">
    <property type="entry name" value="3-ISOPROPYLMALATE DEHYDRATASE LARGE SUBUNIT 2"/>
    <property type="match status" value="1"/>
</dbReference>
<accession>A0A934K3V1</accession>
<evidence type="ECO:0000256" key="5">
    <source>
        <dbReference type="ARBA" id="ARBA00023239"/>
    </source>
</evidence>
<dbReference type="SUPFAM" id="SSF53732">
    <property type="entry name" value="Aconitase iron-sulfur domain"/>
    <property type="match status" value="1"/>
</dbReference>
<dbReference type="PROSITE" id="PS01244">
    <property type="entry name" value="ACONITASE_2"/>
    <property type="match status" value="1"/>
</dbReference>
<dbReference type="RefSeq" id="WP_338203643.1">
    <property type="nucleotide sequence ID" value="NZ_JAEKNR010000178.1"/>
</dbReference>
<dbReference type="HAMAP" id="MF_01027">
    <property type="entry name" value="LeuC_type2"/>
    <property type="match status" value="1"/>
</dbReference>
<dbReference type="AlphaFoldDB" id="A0A934K3V1"/>
<proteinExistence type="inferred from homology"/>
<dbReference type="InterPro" id="IPR036008">
    <property type="entry name" value="Aconitase_4Fe-4S_dom"/>
</dbReference>
<dbReference type="GO" id="GO:0051539">
    <property type="term" value="F:4 iron, 4 sulfur cluster binding"/>
    <property type="evidence" value="ECO:0007669"/>
    <property type="project" value="UniProtKB-KW"/>
</dbReference>
<comment type="caution">
    <text evidence="8">The sequence shown here is derived from an EMBL/GenBank/DDBJ whole genome shotgun (WGS) entry which is preliminary data.</text>
</comment>
<evidence type="ECO:0000313" key="8">
    <source>
        <dbReference type="EMBL" id="MBJ7599982.1"/>
    </source>
</evidence>
<feature type="binding site" evidence="6">
    <location>
        <position position="364"/>
    </location>
    <ligand>
        <name>[4Fe-4S] cluster</name>
        <dbReference type="ChEBI" id="CHEBI:49883"/>
    </ligand>
</feature>
<evidence type="ECO:0000259" key="7">
    <source>
        <dbReference type="Pfam" id="PF00330"/>
    </source>
</evidence>
<organism evidence="8 9">
    <name type="scientific">Candidatus Nephthysia bennettiae</name>
    <dbReference type="NCBI Taxonomy" id="3127016"/>
    <lineage>
        <taxon>Bacteria</taxon>
        <taxon>Bacillati</taxon>
        <taxon>Candidatus Dormiibacterota</taxon>
        <taxon>Candidatus Dormibacteria</taxon>
        <taxon>Candidatus Dormibacterales</taxon>
        <taxon>Candidatus Dormibacteraceae</taxon>
        <taxon>Candidatus Nephthysia</taxon>
    </lineage>
</organism>
<keyword evidence="4 6" id="KW-0411">Iron-sulfur</keyword>
<dbReference type="EMBL" id="JAEKNR010000178">
    <property type="protein sequence ID" value="MBJ7599982.1"/>
    <property type="molecule type" value="Genomic_DNA"/>
</dbReference>
<evidence type="ECO:0000256" key="4">
    <source>
        <dbReference type="ARBA" id="ARBA00023014"/>
    </source>
</evidence>
<keyword evidence="6" id="KW-0028">Amino-acid biosynthesis</keyword>
<dbReference type="InterPro" id="IPR001030">
    <property type="entry name" value="Acoase/IPM_deHydtase_lsu_aba"/>
</dbReference>
<keyword evidence="1 6" id="KW-0004">4Fe-4S</keyword>
<evidence type="ECO:0000256" key="3">
    <source>
        <dbReference type="ARBA" id="ARBA00023004"/>
    </source>
</evidence>
<gene>
    <name evidence="6" type="primary">leuC</name>
    <name evidence="8" type="ORF">JF922_18130</name>
</gene>
<feature type="binding site" evidence="6">
    <location>
        <position position="367"/>
    </location>
    <ligand>
        <name>[4Fe-4S] cluster</name>
        <dbReference type="ChEBI" id="CHEBI:49883"/>
    </ligand>
</feature>
<keyword evidence="9" id="KW-1185">Reference proteome</keyword>
<evidence type="ECO:0000256" key="6">
    <source>
        <dbReference type="HAMAP-Rule" id="MF_01027"/>
    </source>
</evidence>
<comment type="cofactor">
    <cofactor evidence="6">
        <name>[4Fe-4S] cluster</name>
        <dbReference type="ChEBI" id="CHEBI:49883"/>
    </cofactor>
    <text evidence="6">Binds 1 [4Fe-4S] cluster per subunit.</text>
</comment>
<dbReference type="EC" id="4.2.1.33" evidence="6"/>
<dbReference type="PRINTS" id="PR00415">
    <property type="entry name" value="ACONITASE"/>
</dbReference>
<keyword evidence="3 6" id="KW-0408">Iron</keyword>
<dbReference type="GO" id="GO:0009098">
    <property type="term" value="P:L-leucine biosynthetic process"/>
    <property type="evidence" value="ECO:0007669"/>
    <property type="project" value="UniProtKB-UniRule"/>
</dbReference>
<comment type="function">
    <text evidence="6">Catalyzes the isomerization between 2-isopropylmalate and 3-isopropylmalate, via the formation of 2-isopropylmaleate.</text>
</comment>
<dbReference type="GO" id="GO:0046872">
    <property type="term" value="F:metal ion binding"/>
    <property type="evidence" value="ECO:0007669"/>
    <property type="project" value="UniProtKB-KW"/>
</dbReference>
<dbReference type="CDD" id="cd01583">
    <property type="entry name" value="IPMI"/>
    <property type="match status" value="1"/>
</dbReference>
<dbReference type="Pfam" id="PF00330">
    <property type="entry name" value="Aconitase"/>
    <property type="match status" value="1"/>
</dbReference>
<keyword evidence="6" id="KW-0100">Branched-chain amino acid biosynthesis</keyword>
<evidence type="ECO:0000256" key="1">
    <source>
        <dbReference type="ARBA" id="ARBA00022485"/>
    </source>
</evidence>
<dbReference type="InterPro" id="IPR033941">
    <property type="entry name" value="IPMI_cat"/>
</dbReference>
<keyword evidence="6" id="KW-0432">Leucine biosynthesis</keyword>
<evidence type="ECO:0000313" key="9">
    <source>
        <dbReference type="Proteomes" id="UP000612893"/>
    </source>
</evidence>
<dbReference type="NCBIfam" id="TIGR01343">
    <property type="entry name" value="hacA_fam"/>
    <property type="match status" value="1"/>
</dbReference>
<dbReference type="PANTHER" id="PTHR43822">
    <property type="entry name" value="HOMOACONITASE, MITOCHONDRIAL-RELATED"/>
    <property type="match status" value="1"/>
</dbReference>
<comment type="catalytic activity">
    <reaction evidence="6">
        <text>(2R,3S)-3-isopropylmalate = (2S)-2-isopropylmalate</text>
        <dbReference type="Rhea" id="RHEA:32287"/>
        <dbReference type="ChEBI" id="CHEBI:1178"/>
        <dbReference type="ChEBI" id="CHEBI:35121"/>
        <dbReference type="EC" id="4.2.1.33"/>
    </reaction>
</comment>
<reference evidence="8" key="1">
    <citation type="submission" date="2020-10" db="EMBL/GenBank/DDBJ databases">
        <title>Ca. Dormibacterota MAGs.</title>
        <authorList>
            <person name="Montgomery K."/>
        </authorList>
    </citation>
    <scope>NUCLEOTIDE SEQUENCE [LARGE SCALE GENOMIC DNA]</scope>
    <source>
        <strain evidence="8">SC8812_S17_10</strain>
    </source>
</reference>
<dbReference type="InterPro" id="IPR050067">
    <property type="entry name" value="IPM_dehydratase_rel_enz"/>
</dbReference>
<comment type="similarity">
    <text evidence="6">Belongs to the aconitase/IPM isomerase family. LeuC type 2 subfamily.</text>
</comment>
<dbReference type="InterPro" id="IPR011826">
    <property type="entry name" value="HAcnase/IPMdehydase_lsu_prok"/>
</dbReference>
<dbReference type="Proteomes" id="UP000612893">
    <property type="component" value="Unassembled WGS sequence"/>
</dbReference>
<dbReference type="Gene3D" id="3.30.499.10">
    <property type="entry name" value="Aconitase, domain 3"/>
    <property type="match status" value="2"/>
</dbReference>
<sequence length="430" mass="46312">MGATAMTMTEKILARASGREEVRPGDLLLARVDFAMGHDLTIPPAGRIMREQMGAERIWDPERVAVVQDHFQPAKDAASATLGRLTREFARDMGVTWYFEVGQGGICHTVLPERGLVLPGELVVGADSHSCTYGALNNFATGIGSTDLACVLALGELWFRVPETLKFEYHNRLSEWVEAKDLILHVIGRIGVDGARSKAMEHVGDTLEGIDMEGRLTMTNMAIEAGAKNGIMGYDEVTEEYLRGRAKRPYTPVSSDPGATYEKVFEIDAAQVPITLARPMSPDNTAPLEEVAGTRLDQVFIGSCTNSRITDLRKAARVLEGRHVAPWLRLIITPSSHEVAKMAEREGLIGIFLEAGAAWTIETCGACLGGHMGVLGAGEVCLSTTNRNFPGRMGDPKALVYLSNPVVAAASAVAGEIVHPQEVVGQPVPA</sequence>
<dbReference type="InterPro" id="IPR015931">
    <property type="entry name" value="Acnase/IPM_dHydase_lsu_aba_1/3"/>
</dbReference>
<protein>
    <recommendedName>
        <fullName evidence="6">3-isopropylmalate dehydratase large subunit</fullName>
        <ecNumber evidence="6">4.2.1.33</ecNumber>
    </recommendedName>
    <alternativeName>
        <fullName evidence="6">Alpha-IPM isomerase</fullName>
        <shortName evidence="6">IPMI</shortName>
    </alternativeName>
    <alternativeName>
        <fullName evidence="6">Isopropylmalate isomerase</fullName>
    </alternativeName>
</protein>
<keyword evidence="2 6" id="KW-0479">Metal-binding</keyword>
<keyword evidence="5 6" id="KW-0456">Lyase</keyword>
<dbReference type="GO" id="GO:0003861">
    <property type="term" value="F:3-isopropylmalate dehydratase activity"/>
    <property type="evidence" value="ECO:0007669"/>
    <property type="project" value="UniProtKB-UniRule"/>
</dbReference>
<dbReference type="InterPro" id="IPR006251">
    <property type="entry name" value="Homoacnase/IPMdehydase_lsu"/>
</dbReference>
<dbReference type="PROSITE" id="PS00450">
    <property type="entry name" value="ACONITASE_1"/>
    <property type="match status" value="1"/>
</dbReference>
<comment type="pathway">
    <text evidence="6">Amino-acid biosynthesis; L-leucine biosynthesis; L-leucine from 3-methyl-2-oxobutanoate: step 2/4.</text>
</comment>
<dbReference type="NCBIfam" id="TIGR02086">
    <property type="entry name" value="IPMI_arch"/>
    <property type="match status" value="1"/>
</dbReference>
<comment type="subunit">
    <text evidence="6">Heterodimer of LeuC and LeuD.</text>
</comment>
<feature type="binding site" evidence="6">
    <location>
        <position position="304"/>
    </location>
    <ligand>
        <name>[4Fe-4S] cluster</name>
        <dbReference type="ChEBI" id="CHEBI:49883"/>
    </ligand>
</feature>
<evidence type="ECO:0000256" key="2">
    <source>
        <dbReference type="ARBA" id="ARBA00022723"/>
    </source>
</evidence>
<dbReference type="NCBIfam" id="NF001614">
    <property type="entry name" value="PRK00402.1"/>
    <property type="match status" value="1"/>
</dbReference>
<name>A0A934K3V1_9BACT</name>